<feature type="transmembrane region" description="Helical" evidence="1">
    <location>
        <begin position="254"/>
        <end position="275"/>
    </location>
</feature>
<feature type="transmembrane region" description="Helical" evidence="1">
    <location>
        <begin position="100"/>
        <end position="121"/>
    </location>
</feature>
<feature type="transmembrane region" description="Helical" evidence="1">
    <location>
        <begin position="171"/>
        <end position="193"/>
    </location>
</feature>
<name>A0ABP9UQR5_9BACT</name>
<dbReference type="EMBL" id="BAABRI010000011">
    <property type="protein sequence ID" value="GAA5483022.1"/>
    <property type="molecule type" value="Genomic_DNA"/>
</dbReference>
<feature type="transmembrane region" description="Helical" evidence="1">
    <location>
        <begin position="223"/>
        <end position="248"/>
    </location>
</feature>
<evidence type="ECO:0000313" key="3">
    <source>
        <dbReference type="Proteomes" id="UP001476282"/>
    </source>
</evidence>
<comment type="caution">
    <text evidence="2">The sequence shown here is derived from an EMBL/GenBank/DDBJ whole genome shotgun (WGS) entry which is preliminary data.</text>
</comment>
<evidence type="ECO:0000256" key="1">
    <source>
        <dbReference type="SAM" id="Phobius"/>
    </source>
</evidence>
<keyword evidence="1" id="KW-1133">Transmembrane helix</keyword>
<reference evidence="2 3" key="1">
    <citation type="submission" date="2024-02" db="EMBL/GenBank/DDBJ databases">
        <title>Haloferula sargassicola NBRC 104335.</title>
        <authorList>
            <person name="Ichikawa N."/>
            <person name="Katano-Makiyama Y."/>
            <person name="Hidaka K."/>
        </authorList>
    </citation>
    <scope>NUCLEOTIDE SEQUENCE [LARGE SCALE GENOMIC DNA]</scope>
    <source>
        <strain evidence="2 3">NBRC 104335</strain>
    </source>
</reference>
<accession>A0ABP9UQR5</accession>
<feature type="transmembrane region" description="Helical" evidence="1">
    <location>
        <begin position="364"/>
        <end position="384"/>
    </location>
</feature>
<evidence type="ECO:0000313" key="2">
    <source>
        <dbReference type="EMBL" id="GAA5483022.1"/>
    </source>
</evidence>
<keyword evidence="1" id="KW-0812">Transmembrane</keyword>
<organism evidence="2 3">
    <name type="scientific">Haloferula sargassicola</name>
    <dbReference type="NCBI Taxonomy" id="490096"/>
    <lineage>
        <taxon>Bacteria</taxon>
        <taxon>Pseudomonadati</taxon>
        <taxon>Verrucomicrobiota</taxon>
        <taxon>Verrucomicrobiia</taxon>
        <taxon>Verrucomicrobiales</taxon>
        <taxon>Verrucomicrobiaceae</taxon>
        <taxon>Haloferula</taxon>
    </lineage>
</organism>
<keyword evidence="3" id="KW-1185">Reference proteome</keyword>
<feature type="transmembrane region" description="Helical" evidence="1">
    <location>
        <begin position="338"/>
        <end position="357"/>
    </location>
</feature>
<dbReference type="PANTHER" id="PTHR43044">
    <property type="match status" value="1"/>
</dbReference>
<evidence type="ECO:0008006" key="4">
    <source>
        <dbReference type="Google" id="ProtNLM"/>
    </source>
</evidence>
<dbReference type="Proteomes" id="UP001476282">
    <property type="component" value="Unassembled WGS sequence"/>
</dbReference>
<feature type="transmembrane region" description="Helical" evidence="1">
    <location>
        <begin position="58"/>
        <end position="80"/>
    </location>
</feature>
<dbReference type="RefSeq" id="WP_353567147.1">
    <property type="nucleotide sequence ID" value="NZ_BAABRI010000011.1"/>
</dbReference>
<gene>
    <name evidence="2" type="ORF">Hsar01_02249</name>
</gene>
<feature type="transmembrane region" description="Helical" evidence="1">
    <location>
        <begin position="296"/>
        <end position="318"/>
    </location>
</feature>
<protein>
    <recommendedName>
        <fullName evidence="4">Quinol:cytochrome C oxidoreductase</fullName>
    </recommendedName>
</protein>
<feature type="transmembrane region" description="Helical" evidence="1">
    <location>
        <begin position="28"/>
        <end position="46"/>
    </location>
</feature>
<dbReference type="PANTHER" id="PTHR43044:SF1">
    <property type="entry name" value="QUINOL:CYTOCHROME C OXIDOREDUCTASE QUINONE-BINDING SUBUNIT 2"/>
    <property type="match status" value="1"/>
</dbReference>
<feature type="transmembrane region" description="Helical" evidence="1">
    <location>
        <begin position="411"/>
        <end position="431"/>
    </location>
</feature>
<keyword evidence="1" id="KW-0472">Membrane</keyword>
<sequence length="455" mass="51606">MASHYVTSADVPVQGERLSSPTVSKIKMISGATSVVLTLVSLFLLFGPNDGWSACYSYSWLFAVFFFFTLAVGGVFWTLLHNVSNSGWGTSVRRVMENLGSVYPWLFIFVLPLGCPEVQKWLYEWMNIHREGLAHEGVGAFDGFLAGFYGSDSLKTWLNENHHGLLANKLWYMNLFAWYVRFAFYFIGLSLVIRGLRRLSVAQDSDPNPGTSRLFRARFHSTYTLIIFAITITFAGFDWLMGLSYTWFSTMWGVYLFAGAALNSMAVIIITCALLQRAGYMKRVVTPEHYHIKGKLLLAFTIFWAYISFSQFFLIWYANITEETEYFLIRNTEGWNTGMIALVFLHFVVPFVVLLQAWLKKKPVALAAVAVYTLAMHVLDHYLITIPERSVSLMNLLPEQFGHVTTTVPGAFWGDILAFVTVGSGFLFFYLRALGQNNLYPNQDPRILESANVSN</sequence>
<proteinExistence type="predicted"/>